<dbReference type="FunFam" id="2.170.150.20:FF:000007">
    <property type="entry name" value="Protein cereblon"/>
    <property type="match status" value="1"/>
</dbReference>
<organism evidence="16">
    <name type="scientific">Aceria tosichella</name>
    <name type="common">wheat curl mite</name>
    <dbReference type="NCBI Taxonomy" id="561515"/>
    <lineage>
        <taxon>Eukaryota</taxon>
        <taxon>Metazoa</taxon>
        <taxon>Ecdysozoa</taxon>
        <taxon>Arthropoda</taxon>
        <taxon>Chelicerata</taxon>
        <taxon>Arachnida</taxon>
        <taxon>Acari</taxon>
        <taxon>Acariformes</taxon>
        <taxon>Trombidiformes</taxon>
        <taxon>Prostigmata</taxon>
        <taxon>Eupodina</taxon>
        <taxon>Eriophyoidea</taxon>
        <taxon>Eriophyidae</taxon>
        <taxon>Eriophyinae</taxon>
        <taxon>Aceriini</taxon>
        <taxon>Aceria</taxon>
    </lineage>
</organism>
<dbReference type="Pfam" id="PF03226">
    <property type="entry name" value="Yippee-Mis18"/>
    <property type="match status" value="1"/>
</dbReference>
<keyword evidence="6" id="KW-0833">Ubl conjugation pathway</keyword>
<dbReference type="CDD" id="cd15777">
    <property type="entry name" value="CRBN_C_like"/>
    <property type="match status" value="1"/>
</dbReference>
<keyword evidence="9" id="KW-0539">Nucleus</keyword>
<dbReference type="Gene3D" id="2.30.130.40">
    <property type="entry name" value="LON domain-like"/>
    <property type="match status" value="1"/>
</dbReference>
<reference evidence="16" key="1">
    <citation type="submission" date="2018-10" db="EMBL/GenBank/DDBJ databases">
        <title>Transcriptome assembly of Aceria tosichella (Wheat curl mite) Type 2.</title>
        <authorList>
            <person name="Scully E.D."/>
            <person name="Geib S.M."/>
            <person name="Palmer N.A."/>
            <person name="Gupta A.K."/>
            <person name="Sarath G."/>
            <person name="Tatineni S."/>
        </authorList>
    </citation>
    <scope>NUCLEOTIDE SEQUENCE</scope>
    <source>
        <strain evidence="16">LincolnNE</strain>
    </source>
</reference>
<evidence type="ECO:0000259" key="14">
    <source>
        <dbReference type="PROSITE" id="PS51787"/>
    </source>
</evidence>
<evidence type="ECO:0000256" key="6">
    <source>
        <dbReference type="ARBA" id="ARBA00022786"/>
    </source>
</evidence>
<comment type="function">
    <text evidence="11">Substrate recognition component of a DCX (DDB1-CUL4-X-box) E3 protein ligase complex that mediates the ubiquitination and subsequent proteasomal degradation of target proteins. Has an essential role in mediating growth by negatively regulating insulin signaling. It also has a role in maintaining presynaptic function in the neuromuscular junction synapses of third-instar larvae.</text>
</comment>
<dbReference type="EMBL" id="GGYP01001974">
    <property type="protein sequence ID" value="MDE46745.1"/>
    <property type="molecule type" value="Transcribed_RNA"/>
</dbReference>
<evidence type="ECO:0000256" key="3">
    <source>
        <dbReference type="ARBA" id="ARBA00005293"/>
    </source>
</evidence>
<keyword evidence="5" id="KW-0479">Metal-binding</keyword>
<feature type="compositionally biased region" description="Acidic residues" evidence="13">
    <location>
        <begin position="75"/>
        <end position="88"/>
    </location>
</feature>
<proteinExistence type="inferred from homology"/>
<comment type="pathway">
    <text evidence="2">Protein modification; protein ubiquitination.</text>
</comment>
<feature type="region of interest" description="Disordered" evidence="13">
    <location>
        <begin position="1"/>
        <end position="51"/>
    </location>
</feature>
<evidence type="ECO:0000256" key="9">
    <source>
        <dbReference type="ARBA" id="ARBA00023242"/>
    </source>
</evidence>
<dbReference type="PANTHER" id="PTHR46732">
    <property type="entry name" value="ATP-DEPENDENT PROTEASE LA (LON) DOMAIN PROTEIN"/>
    <property type="match status" value="1"/>
</dbReference>
<sequence>MSDHEPPNEKPGSSNGSQASQTSSQLNAQRIVKLLPESARQDNTNNQGQDDWMIRAEFYNEDIVAEDAGMAHQSDDEDEINDPDDENWEDDYEADDYDFHVGDVDDFNEDDMIDMGFIIAPNIADDSDTNEELDEDLETVDYDITLPVSHRYLGEDLQESGGTQIFAEDSLVKLPLFNFKHIVLLPGQTLPITTAALSARIHRSLKVYITKGISIIGLMSDPRTNSVGTTAEIRNYSEREDQVQLILEGRQRFKLISQPFESVAEGTVKILPEVTLGRPYLVQPSCRRFLVHQISVPQKLIASKHPIWLLRQYESCNIMKKILNQIKDWCKIDLTAKNPNDFSYWVAVNLPISNHERMKVLKFDCTEQRLLWLLEILVKNTSFACANCRNVICSKEDVFPMSSTGPQNSFVNSHGYVHDTLTVRTANGLIQEQDWSEEFSWFPGYLWRIACCHYCNRHIGWCYKSKLPQIKPRRFFGLSRANVRLAEPDRTNVSRSPRNESNPDESRNQ</sequence>
<keyword evidence="7" id="KW-0862">Zinc</keyword>
<evidence type="ECO:0000256" key="5">
    <source>
        <dbReference type="ARBA" id="ARBA00022723"/>
    </source>
</evidence>
<dbReference type="GO" id="GO:0016567">
    <property type="term" value="P:protein ubiquitination"/>
    <property type="evidence" value="ECO:0007669"/>
    <property type="project" value="UniProtKB-UniPathway"/>
</dbReference>
<evidence type="ECO:0000259" key="15">
    <source>
        <dbReference type="PROSITE" id="PS51788"/>
    </source>
</evidence>
<dbReference type="InterPro" id="IPR015947">
    <property type="entry name" value="PUA-like_sf"/>
</dbReference>
<dbReference type="UniPathway" id="UPA00143"/>
<dbReference type="InterPro" id="IPR034750">
    <property type="entry name" value="CULT"/>
</dbReference>
<feature type="domain" description="CULT" evidence="15">
    <location>
        <begin position="380"/>
        <end position="487"/>
    </location>
</feature>
<evidence type="ECO:0000256" key="8">
    <source>
        <dbReference type="ARBA" id="ARBA00022843"/>
    </source>
</evidence>
<dbReference type="InterPro" id="IPR003111">
    <property type="entry name" value="Lon_prtase_N"/>
</dbReference>
<feature type="region of interest" description="Disordered" evidence="13">
    <location>
        <begin position="69"/>
        <end position="88"/>
    </location>
</feature>
<evidence type="ECO:0000256" key="2">
    <source>
        <dbReference type="ARBA" id="ARBA00004906"/>
    </source>
</evidence>
<protein>
    <recommendedName>
        <fullName evidence="4">Protein cereblon</fullName>
    </recommendedName>
    <alternativeName>
        <fullName evidence="10">Protein ohgata</fullName>
    </alternativeName>
</protein>
<feature type="region of interest" description="Disordered" evidence="13">
    <location>
        <begin position="487"/>
        <end position="509"/>
    </location>
</feature>
<dbReference type="Gene3D" id="1.20.58.1480">
    <property type="match status" value="1"/>
</dbReference>
<evidence type="ECO:0000256" key="13">
    <source>
        <dbReference type="SAM" id="MobiDB-lite"/>
    </source>
</evidence>
<evidence type="ECO:0000256" key="1">
    <source>
        <dbReference type="ARBA" id="ARBA00004123"/>
    </source>
</evidence>
<dbReference type="PANTHER" id="PTHR46732:SF8">
    <property type="entry name" value="ATP-DEPENDENT PROTEASE LA (LON) DOMAIN PROTEIN"/>
    <property type="match status" value="1"/>
</dbReference>
<gene>
    <name evidence="16" type="primary">crbn</name>
    <name evidence="16" type="ORF">g.8855</name>
</gene>
<dbReference type="PROSITE" id="PS51787">
    <property type="entry name" value="LON_N"/>
    <property type="match status" value="1"/>
</dbReference>
<evidence type="ECO:0000256" key="12">
    <source>
        <dbReference type="ARBA" id="ARBA00046796"/>
    </source>
</evidence>
<comment type="similarity">
    <text evidence="3">Belongs to the CRBN family.</text>
</comment>
<feature type="compositionally biased region" description="Low complexity" evidence="13">
    <location>
        <begin position="13"/>
        <end position="25"/>
    </location>
</feature>
<dbReference type="SUPFAM" id="SSF88697">
    <property type="entry name" value="PUA domain-like"/>
    <property type="match status" value="1"/>
</dbReference>
<evidence type="ECO:0000256" key="4">
    <source>
        <dbReference type="ARBA" id="ARBA00014394"/>
    </source>
</evidence>
<dbReference type="InterPro" id="IPR004910">
    <property type="entry name" value="Yippee/Mis18/Cereblon"/>
</dbReference>
<dbReference type="InterPro" id="IPR046336">
    <property type="entry name" value="Lon_prtase_N_sf"/>
</dbReference>
<dbReference type="AlphaFoldDB" id="A0A6G1S8B5"/>
<comment type="subcellular location">
    <subcellularLocation>
        <location evidence="1">Nucleus</location>
    </subcellularLocation>
</comment>
<dbReference type="GO" id="GO:0046872">
    <property type="term" value="F:metal ion binding"/>
    <property type="evidence" value="ECO:0007669"/>
    <property type="project" value="UniProtKB-KW"/>
</dbReference>
<name>A0A6G1S8B5_9ACAR</name>
<evidence type="ECO:0000256" key="10">
    <source>
        <dbReference type="ARBA" id="ARBA00030079"/>
    </source>
</evidence>
<evidence type="ECO:0000256" key="11">
    <source>
        <dbReference type="ARBA" id="ARBA00046075"/>
    </source>
</evidence>
<dbReference type="GO" id="GO:0005634">
    <property type="term" value="C:nucleus"/>
    <property type="evidence" value="ECO:0007669"/>
    <property type="project" value="UniProtKB-SubCell"/>
</dbReference>
<dbReference type="Gene3D" id="2.170.150.20">
    <property type="entry name" value="Peptide methionine sulfoxide reductase"/>
    <property type="match status" value="1"/>
</dbReference>
<comment type="subunit">
    <text evidence="12">Likely a component of a DCX (DDB1-CUL4-X-box) protein ligase complex. May interact with pic/DDB1.</text>
</comment>
<dbReference type="Pfam" id="PF02190">
    <property type="entry name" value="LON_substr_bdg"/>
    <property type="match status" value="1"/>
</dbReference>
<accession>A0A6G1S8B5</accession>
<keyword evidence="8" id="KW-0832">Ubl conjugation</keyword>
<evidence type="ECO:0000313" key="16">
    <source>
        <dbReference type="EMBL" id="MDE46745.1"/>
    </source>
</evidence>
<dbReference type="PROSITE" id="PS51788">
    <property type="entry name" value="CULT"/>
    <property type="match status" value="1"/>
</dbReference>
<feature type="domain" description="Lon N-terminal" evidence="14">
    <location>
        <begin position="174"/>
        <end position="381"/>
    </location>
</feature>
<evidence type="ECO:0000256" key="7">
    <source>
        <dbReference type="ARBA" id="ARBA00022833"/>
    </source>
</evidence>
<dbReference type="SMART" id="SM00464">
    <property type="entry name" value="LON"/>
    <property type="match status" value="1"/>
</dbReference>